<keyword evidence="2" id="KW-0614">Plasmid</keyword>
<dbReference type="InterPro" id="IPR013830">
    <property type="entry name" value="SGNH_hydro"/>
</dbReference>
<dbReference type="CDD" id="cd01836">
    <property type="entry name" value="FeeA_FeeB_like"/>
    <property type="match status" value="1"/>
</dbReference>
<dbReference type="KEGG" id="yrh:AABB31_00655"/>
<accession>A0AAN0M659</accession>
<evidence type="ECO:0000259" key="1">
    <source>
        <dbReference type="Pfam" id="PF13472"/>
    </source>
</evidence>
<dbReference type="RefSeq" id="WP_342075002.1">
    <property type="nucleotide sequence ID" value="NZ_CP151764.2"/>
</dbReference>
<reference evidence="3" key="1">
    <citation type="submission" date="2024-04" db="EMBL/GenBank/DDBJ databases">
        <title>Phylogenomic analyses of a clade within the roseobacter group suggest taxonomic reassignments of species of the genera Aestuariivita, Citreicella, Loktanella, Nautella, Pelagibaca, Ruegeria, Thalassobius, Thiobacimonas and Tropicibacter, and the proposal o.</title>
        <authorList>
            <person name="Jeon C.O."/>
        </authorList>
    </citation>
    <scope>NUCLEOTIDE SEQUENCE [LARGE SCALE GENOMIC DNA]</scope>
    <source>
        <strain evidence="3">SS1-5</strain>
        <plasmid evidence="3">pSS1-5</plasmid>
    </source>
</reference>
<dbReference type="AlphaFoldDB" id="A0AAN0M659"/>
<dbReference type="Proteomes" id="UP001470809">
    <property type="component" value="Plasmid pSS1-5"/>
</dbReference>
<gene>
    <name evidence="2" type="ORF">AABB31_00655</name>
</gene>
<feature type="domain" description="SGNH hydrolase-type esterase" evidence="1">
    <location>
        <begin position="58"/>
        <end position="227"/>
    </location>
</feature>
<sequence length="246" mass="26938">MIRNFWYSGFMLLKTCALGFIIVPQAAWVAARAARLPEASGERTGASGTGPALSVMTLGDSSAAGVGVEHQRDALGGRLAAELAKRFTVRWDIVAKSGGTVRSTTKILRSIPPRKIDFVLIALGVNDSKNGVSLRKWQTGYRKLLDEISDKFDAPQICASGLPPVRHFPILPRPLRTVLGDRAELFDVHLRQIVSTRANTHYIPIDFTLDTTKMARDGFHPGPEIYAQWARLASDVFETSLGDQLP</sequence>
<protein>
    <submittedName>
        <fullName evidence="2">SGNH/GDSL hydrolase family protein</fullName>
    </submittedName>
</protein>
<dbReference type="GO" id="GO:0016788">
    <property type="term" value="F:hydrolase activity, acting on ester bonds"/>
    <property type="evidence" value="ECO:0007669"/>
    <property type="project" value="UniProtKB-ARBA"/>
</dbReference>
<organism evidence="2 3">
    <name type="scientific">Yoonia rhodophyticola</name>
    <dbReference type="NCBI Taxonomy" id="3137370"/>
    <lineage>
        <taxon>Bacteria</taxon>
        <taxon>Pseudomonadati</taxon>
        <taxon>Pseudomonadota</taxon>
        <taxon>Alphaproteobacteria</taxon>
        <taxon>Rhodobacterales</taxon>
        <taxon>Paracoccaceae</taxon>
        <taxon>Yoonia</taxon>
    </lineage>
</organism>
<evidence type="ECO:0000313" key="2">
    <source>
        <dbReference type="EMBL" id="WZU65660.1"/>
    </source>
</evidence>
<geneLocation type="plasmid" evidence="2 3">
    <name>pSS1-5</name>
</geneLocation>
<reference evidence="2 3" key="2">
    <citation type="submission" date="2024-08" db="EMBL/GenBank/DDBJ databases">
        <title>Phylogenomic analyses of a clade within the roseobacter group suggest taxonomic reassignments of species of the genera Aestuariivita, Citreicella, Loktanella, Nautella, Pelagibaca, Ruegeria, Thalassobius, Thiobacimonas and Tropicibacter, and the proposal o.</title>
        <authorList>
            <person name="Jeon C.O."/>
        </authorList>
    </citation>
    <scope>NUCLEOTIDE SEQUENCE [LARGE SCALE GENOMIC DNA]</scope>
    <source>
        <strain evidence="2 3">SS1-5</strain>
        <plasmid evidence="2 3">pSS1-5</plasmid>
    </source>
</reference>
<dbReference type="Pfam" id="PF13472">
    <property type="entry name" value="Lipase_GDSL_2"/>
    <property type="match status" value="1"/>
</dbReference>
<name>A0AAN0M659_9RHOB</name>
<evidence type="ECO:0000313" key="3">
    <source>
        <dbReference type="Proteomes" id="UP001470809"/>
    </source>
</evidence>
<dbReference type="EMBL" id="CP151764">
    <property type="protein sequence ID" value="WZU65660.1"/>
    <property type="molecule type" value="Genomic_DNA"/>
</dbReference>
<keyword evidence="2" id="KW-0378">Hydrolase</keyword>
<dbReference type="Gene3D" id="3.40.50.1110">
    <property type="entry name" value="SGNH hydrolase"/>
    <property type="match status" value="1"/>
</dbReference>
<dbReference type="InterPro" id="IPR036514">
    <property type="entry name" value="SGNH_hydro_sf"/>
</dbReference>
<keyword evidence="3" id="KW-1185">Reference proteome</keyword>
<dbReference type="SUPFAM" id="SSF52266">
    <property type="entry name" value="SGNH hydrolase"/>
    <property type="match status" value="1"/>
</dbReference>
<proteinExistence type="predicted"/>